<dbReference type="PROSITE" id="PS51296">
    <property type="entry name" value="RIESKE"/>
    <property type="match status" value="1"/>
</dbReference>
<dbReference type="Gene3D" id="2.102.10.10">
    <property type="entry name" value="Rieske [2Fe-2S] iron-sulphur domain"/>
    <property type="match status" value="1"/>
</dbReference>
<sequence>MTTTESRTTAREYEVGALSDLTPGEGRTYTAGGRQIAVFLLGDGTVRALDAVCPHRGGPLADGQIDPDLVVCPLHQYAFRFDTGRCTAPGIDPVHIYPARVHDGRIVVTVG</sequence>
<dbReference type="Proteomes" id="UP000042997">
    <property type="component" value="Unassembled WGS sequence"/>
</dbReference>
<keyword evidence="5" id="KW-0560">Oxidoreductase</keyword>
<dbReference type="GeneID" id="66835944"/>
<dbReference type="PANTHER" id="PTHR21496:SF23">
    <property type="entry name" value="3-PHENYLPROPIONATE_CINNAMIC ACID DIOXYGENASE FERREDOXIN SUBUNIT"/>
    <property type="match status" value="1"/>
</dbReference>
<dbReference type="RefSeq" id="WP_010596471.1">
    <property type="nucleotide sequence ID" value="NZ_CP023714.1"/>
</dbReference>
<dbReference type="SUPFAM" id="SSF50022">
    <property type="entry name" value="ISP domain"/>
    <property type="match status" value="1"/>
</dbReference>
<keyword evidence="2" id="KW-0479">Metal-binding</keyword>
<keyword evidence="3" id="KW-0408">Iron</keyword>
<dbReference type="KEGG" id="rrz:CS378_03405"/>
<dbReference type="Pfam" id="PF00355">
    <property type="entry name" value="Rieske"/>
    <property type="match status" value="1"/>
</dbReference>
<keyword evidence="4" id="KW-0411">Iron-sulfur</keyword>
<dbReference type="InterPro" id="IPR017941">
    <property type="entry name" value="Rieske_2Fe-2S"/>
</dbReference>
<dbReference type="GO" id="GO:0051537">
    <property type="term" value="F:2 iron, 2 sulfur cluster binding"/>
    <property type="evidence" value="ECO:0007669"/>
    <property type="project" value="UniProtKB-KW"/>
</dbReference>
<dbReference type="GO" id="GO:0008942">
    <property type="term" value="F:nitrite reductase [NAD(P)H] activity"/>
    <property type="evidence" value="ECO:0007669"/>
    <property type="project" value="UniProtKB-EC"/>
</dbReference>
<gene>
    <name evidence="5" type="primary">nasE</name>
    <name evidence="5" type="ORF">RHRU231_110029</name>
</gene>
<dbReference type="GO" id="GO:0004497">
    <property type="term" value="F:monooxygenase activity"/>
    <property type="evidence" value="ECO:0007669"/>
    <property type="project" value="UniProtKB-ARBA"/>
</dbReference>
<evidence type="ECO:0000313" key="6">
    <source>
        <dbReference type="Proteomes" id="UP000042997"/>
    </source>
</evidence>
<proteinExistence type="predicted"/>
<dbReference type="GO" id="GO:0046872">
    <property type="term" value="F:metal ion binding"/>
    <property type="evidence" value="ECO:0007669"/>
    <property type="project" value="UniProtKB-KW"/>
</dbReference>
<dbReference type="PANTHER" id="PTHR21496">
    <property type="entry name" value="FERREDOXIN-RELATED"/>
    <property type="match status" value="1"/>
</dbReference>
<evidence type="ECO:0000256" key="3">
    <source>
        <dbReference type="ARBA" id="ARBA00023004"/>
    </source>
</evidence>
<dbReference type="AlphaFoldDB" id="A0A098BDQ0"/>
<evidence type="ECO:0000256" key="4">
    <source>
        <dbReference type="ARBA" id="ARBA00023014"/>
    </source>
</evidence>
<evidence type="ECO:0000256" key="1">
    <source>
        <dbReference type="ARBA" id="ARBA00022714"/>
    </source>
</evidence>
<keyword evidence="1" id="KW-0001">2Fe-2S</keyword>
<protein>
    <submittedName>
        <fullName evidence="5">Nitrite reductase small subunit</fullName>
        <ecNumber evidence="5">1.7.1.4</ecNumber>
    </submittedName>
</protein>
<dbReference type="EMBL" id="CCSD01000013">
    <property type="protein sequence ID" value="CDZ86854.1"/>
    <property type="molecule type" value="Genomic_DNA"/>
</dbReference>
<dbReference type="EC" id="1.7.1.4" evidence="5"/>
<dbReference type="OrthoDB" id="147178at2"/>
<evidence type="ECO:0000313" key="5">
    <source>
        <dbReference type="EMBL" id="CDZ86854.1"/>
    </source>
</evidence>
<organism evidence="5 6">
    <name type="scientific">Rhodococcus ruber</name>
    <dbReference type="NCBI Taxonomy" id="1830"/>
    <lineage>
        <taxon>Bacteria</taxon>
        <taxon>Bacillati</taxon>
        <taxon>Actinomycetota</taxon>
        <taxon>Actinomycetes</taxon>
        <taxon>Mycobacteriales</taxon>
        <taxon>Nocardiaceae</taxon>
        <taxon>Rhodococcus</taxon>
    </lineage>
</organism>
<accession>A0A098BDQ0</accession>
<dbReference type="InterPro" id="IPR036922">
    <property type="entry name" value="Rieske_2Fe-2S_sf"/>
</dbReference>
<dbReference type="eggNOG" id="COG2146">
    <property type="taxonomic scope" value="Bacteria"/>
</dbReference>
<evidence type="ECO:0000256" key="2">
    <source>
        <dbReference type="ARBA" id="ARBA00022723"/>
    </source>
</evidence>
<dbReference type="GO" id="GO:0016705">
    <property type="term" value="F:oxidoreductase activity, acting on paired donors, with incorporation or reduction of molecular oxygen"/>
    <property type="evidence" value="ECO:0007669"/>
    <property type="project" value="UniProtKB-ARBA"/>
</dbReference>
<name>A0A098BDQ0_9NOCA</name>
<reference evidence="5 6" key="1">
    <citation type="journal article" date="2014" name="Genome Announc.">
        <title>Draft Genome Sequence of Propane- and Butane-Oxidizing Actinobacterium Rhodococcus ruber IEGM 231.</title>
        <authorList>
            <person name="Ivshina I.B."/>
            <person name="Kuyukina M.S."/>
            <person name="Krivoruchko A.V."/>
            <person name="Barbe V."/>
            <person name="Fischer C."/>
        </authorList>
    </citation>
    <scope>NUCLEOTIDE SEQUENCE [LARGE SCALE GENOMIC DNA]</scope>
</reference>